<dbReference type="OMA" id="GNCVHFP"/>
<dbReference type="AlphaFoldDB" id="Q6MVQ5"/>
<protein>
    <submittedName>
        <fullName evidence="1">Uncharacterized protein B16D18.010</fullName>
    </submittedName>
</protein>
<organism evidence="1">
    <name type="scientific">Neurospora crassa</name>
    <dbReference type="NCBI Taxonomy" id="5141"/>
    <lineage>
        <taxon>Eukaryota</taxon>
        <taxon>Fungi</taxon>
        <taxon>Dikarya</taxon>
        <taxon>Ascomycota</taxon>
        <taxon>Pezizomycotina</taxon>
        <taxon>Sordariomycetes</taxon>
        <taxon>Sordariomycetidae</taxon>
        <taxon>Sordariales</taxon>
        <taxon>Sordariaceae</taxon>
        <taxon>Neurospora</taxon>
    </lineage>
</organism>
<gene>
    <name evidence="1" type="primary">B16D18.010</name>
</gene>
<dbReference type="InterPro" id="IPR036928">
    <property type="entry name" value="AS_sf"/>
</dbReference>
<proteinExistence type="predicted"/>
<dbReference type="PANTHER" id="PTHR42678:SF34">
    <property type="entry name" value="OS04G0183300 PROTEIN"/>
    <property type="match status" value="1"/>
</dbReference>
<reference evidence="1" key="2">
    <citation type="submission" date="2003-11" db="EMBL/GenBank/DDBJ databases">
        <authorList>
            <person name="German Neurospora genome project"/>
        </authorList>
    </citation>
    <scope>NUCLEOTIDE SEQUENCE</scope>
</reference>
<name>Q6MVQ5_NEUCS</name>
<reference evidence="1" key="1">
    <citation type="submission" date="2003-11" db="EMBL/GenBank/DDBJ databases">
        <authorList>
            <person name="Schulte U."/>
            <person name="Aign V."/>
            <person name="Hoheisel J."/>
            <person name="Brandt P."/>
            <person name="Fartmann B."/>
            <person name="Holland R."/>
            <person name="Nyakatura G."/>
            <person name="Mewes H.W."/>
            <person name="Mannhaupt G."/>
        </authorList>
    </citation>
    <scope>NUCLEOTIDE SEQUENCE</scope>
</reference>
<dbReference type="VEuPathDB" id="FungiDB:NCU02947"/>
<dbReference type="EMBL" id="BX842625">
    <property type="protein sequence ID" value="CAE76241.1"/>
    <property type="molecule type" value="Genomic_DNA"/>
</dbReference>
<evidence type="ECO:0000313" key="1">
    <source>
        <dbReference type="EMBL" id="CAE76241.1"/>
    </source>
</evidence>
<dbReference type="Gene3D" id="3.90.1300.10">
    <property type="entry name" value="Amidase signature (AS) domain"/>
    <property type="match status" value="1"/>
</dbReference>
<accession>Q6MVQ5</accession>
<sequence length="241" mass="26413">MSRADSDLTPFTGYSQQTVQLPASYLNDTTRLLWPTVFASSRYRDAFCSQKPLLGSAGNCVHFPSLLDVDVEDLAAGLEKGSFTTTIDLVNAYTRRILEVNSTLKAVTQLNASALSIALELDAARTNGRIMGPVDKIPDYVALRGARIGVPRNLIELDDPAFDPYAPVLPAFEAALSVLRSAGAIIINDLFLPGYETTKKEQFVFENLVSNTDFPRIATCFSQLTVNPQNLTSLKDIERFT</sequence>
<dbReference type="SUPFAM" id="SSF75304">
    <property type="entry name" value="Amidase signature (AS) enzymes"/>
    <property type="match status" value="1"/>
</dbReference>
<dbReference type="PANTHER" id="PTHR42678">
    <property type="entry name" value="AMIDASE"/>
    <property type="match status" value="1"/>
</dbReference>
<dbReference type="PhylomeDB" id="Q6MVQ5"/>